<sequence>MNILEYMKTALLTLRQQKVRSFLTTLGIVVGVMTVVTMISIVEGMNRMVYKVLGTIGSNVIYVQKEKWNVMGEGTLDWEEVGKRRDLTIEDAEAISKLGSISKAVPFQSVWPGRLRLTYRGETAQIGSIEGAGYQYTSLAGYEVEKGRDLMVNDLSFRRQVCLIGVFIVENLFKKGENPVGKDIYVKGRKFQVVGVLKERGSFFGQNMDRVLIIPLSTLQKVFPVKRGRAAAYQSLNILAQVKQNSTLPRAMDEIGDLLRKRRALKFDKEDDFALNTQQMIVQVYRQLTTGIFLAMIGIASLALLVGGIGIMNIMLVSVLERVREIGIRIAVGARRKDILKQFLIEALVLTSVGGFIGVFLGFGLAKVISLVTPLPSSMPLWSVGLAVGFSLLTGLFFGIYPASRASRLDPIEALRYE</sequence>
<keyword evidence="5 7" id="KW-0472">Membrane</keyword>
<dbReference type="InterPro" id="IPR050250">
    <property type="entry name" value="Macrolide_Exporter_MacB"/>
</dbReference>
<keyword evidence="4 7" id="KW-1133">Transmembrane helix</keyword>
<evidence type="ECO:0000256" key="5">
    <source>
        <dbReference type="ARBA" id="ARBA00023136"/>
    </source>
</evidence>
<dbReference type="PANTHER" id="PTHR30572">
    <property type="entry name" value="MEMBRANE COMPONENT OF TRANSPORTER-RELATED"/>
    <property type="match status" value="1"/>
</dbReference>
<feature type="domain" description="MacB-like periplasmic core" evidence="9">
    <location>
        <begin position="21"/>
        <end position="257"/>
    </location>
</feature>
<protein>
    <submittedName>
        <fullName evidence="10">FtsX-like permease family protein</fullName>
    </submittedName>
</protein>
<name>A0A523UYL9_UNCT6</name>
<feature type="transmembrane region" description="Helical" evidence="7">
    <location>
        <begin position="292"/>
        <end position="320"/>
    </location>
</feature>
<comment type="similarity">
    <text evidence="6">Belongs to the ABC-4 integral membrane protein family.</text>
</comment>
<reference evidence="10 11" key="1">
    <citation type="submission" date="2019-03" db="EMBL/GenBank/DDBJ databases">
        <title>Metabolic potential of uncultured bacteria and archaea associated with petroleum seepage in deep-sea sediments.</title>
        <authorList>
            <person name="Dong X."/>
            <person name="Hubert C."/>
        </authorList>
    </citation>
    <scope>NUCLEOTIDE SEQUENCE [LARGE SCALE GENOMIC DNA]</scope>
    <source>
        <strain evidence="10">E44_bin18</strain>
    </source>
</reference>
<evidence type="ECO:0000256" key="2">
    <source>
        <dbReference type="ARBA" id="ARBA00022475"/>
    </source>
</evidence>
<dbReference type="PANTHER" id="PTHR30572:SF4">
    <property type="entry name" value="ABC TRANSPORTER PERMEASE YTRF"/>
    <property type="match status" value="1"/>
</dbReference>
<organism evidence="10 11">
    <name type="scientific">candidate division TA06 bacterium</name>
    <dbReference type="NCBI Taxonomy" id="2250710"/>
    <lineage>
        <taxon>Bacteria</taxon>
        <taxon>Bacteria division TA06</taxon>
    </lineage>
</organism>
<evidence type="ECO:0000256" key="4">
    <source>
        <dbReference type="ARBA" id="ARBA00022989"/>
    </source>
</evidence>
<dbReference type="Pfam" id="PF12704">
    <property type="entry name" value="MacB_PCD"/>
    <property type="match status" value="1"/>
</dbReference>
<feature type="domain" description="ABC3 transporter permease C-terminal" evidence="8">
    <location>
        <begin position="299"/>
        <end position="411"/>
    </location>
</feature>
<feature type="transmembrane region" description="Helical" evidence="7">
    <location>
        <begin position="21"/>
        <end position="42"/>
    </location>
</feature>
<evidence type="ECO:0000256" key="1">
    <source>
        <dbReference type="ARBA" id="ARBA00004651"/>
    </source>
</evidence>
<evidence type="ECO:0000259" key="8">
    <source>
        <dbReference type="Pfam" id="PF02687"/>
    </source>
</evidence>
<dbReference type="AlphaFoldDB" id="A0A523UYL9"/>
<accession>A0A523UYL9</accession>
<evidence type="ECO:0000313" key="10">
    <source>
        <dbReference type="EMBL" id="TET47603.1"/>
    </source>
</evidence>
<evidence type="ECO:0000313" key="11">
    <source>
        <dbReference type="Proteomes" id="UP000315525"/>
    </source>
</evidence>
<evidence type="ECO:0000259" key="9">
    <source>
        <dbReference type="Pfam" id="PF12704"/>
    </source>
</evidence>
<dbReference type="InterPro" id="IPR003838">
    <property type="entry name" value="ABC3_permease_C"/>
</dbReference>
<evidence type="ECO:0000256" key="7">
    <source>
        <dbReference type="SAM" id="Phobius"/>
    </source>
</evidence>
<gene>
    <name evidence="10" type="ORF">E3J62_00945</name>
</gene>
<keyword evidence="2" id="KW-1003">Cell membrane</keyword>
<proteinExistence type="inferred from homology"/>
<dbReference type="GO" id="GO:0022857">
    <property type="term" value="F:transmembrane transporter activity"/>
    <property type="evidence" value="ECO:0007669"/>
    <property type="project" value="TreeGrafter"/>
</dbReference>
<dbReference type="EMBL" id="SOJN01000013">
    <property type="protein sequence ID" value="TET47603.1"/>
    <property type="molecule type" value="Genomic_DNA"/>
</dbReference>
<evidence type="ECO:0000256" key="6">
    <source>
        <dbReference type="ARBA" id="ARBA00038076"/>
    </source>
</evidence>
<dbReference type="GO" id="GO:0005886">
    <property type="term" value="C:plasma membrane"/>
    <property type="evidence" value="ECO:0007669"/>
    <property type="project" value="UniProtKB-SubCell"/>
</dbReference>
<feature type="transmembrane region" description="Helical" evidence="7">
    <location>
        <begin position="343"/>
        <end position="369"/>
    </location>
</feature>
<dbReference type="Pfam" id="PF02687">
    <property type="entry name" value="FtsX"/>
    <property type="match status" value="1"/>
</dbReference>
<evidence type="ECO:0000256" key="3">
    <source>
        <dbReference type="ARBA" id="ARBA00022692"/>
    </source>
</evidence>
<keyword evidence="3 7" id="KW-0812">Transmembrane</keyword>
<comment type="subcellular location">
    <subcellularLocation>
        <location evidence="1">Cell membrane</location>
        <topology evidence="1">Multi-pass membrane protein</topology>
    </subcellularLocation>
</comment>
<feature type="transmembrane region" description="Helical" evidence="7">
    <location>
        <begin position="381"/>
        <end position="401"/>
    </location>
</feature>
<dbReference type="Proteomes" id="UP000315525">
    <property type="component" value="Unassembled WGS sequence"/>
</dbReference>
<dbReference type="InterPro" id="IPR025857">
    <property type="entry name" value="MacB_PCD"/>
</dbReference>
<comment type="caution">
    <text evidence="10">The sequence shown here is derived from an EMBL/GenBank/DDBJ whole genome shotgun (WGS) entry which is preliminary data.</text>
</comment>